<keyword evidence="1" id="KW-0863">Zinc-finger</keyword>
<keyword evidence="4" id="KW-1185">Reference proteome</keyword>
<dbReference type="PROSITE" id="PS50157">
    <property type="entry name" value="ZINC_FINGER_C2H2_2"/>
    <property type="match status" value="1"/>
</dbReference>
<evidence type="ECO:0000256" key="1">
    <source>
        <dbReference type="PROSITE-ProRule" id="PRU00042"/>
    </source>
</evidence>
<evidence type="ECO:0000313" key="4">
    <source>
        <dbReference type="Proteomes" id="UP001456524"/>
    </source>
</evidence>
<dbReference type="Gene3D" id="3.30.160.60">
    <property type="entry name" value="Classic Zinc Finger"/>
    <property type="match status" value="1"/>
</dbReference>
<dbReference type="EMBL" id="JBBWUH010000004">
    <property type="protein sequence ID" value="KAK8169292.1"/>
    <property type="molecule type" value="Genomic_DNA"/>
</dbReference>
<proteinExistence type="predicted"/>
<gene>
    <name evidence="3" type="ORF">IWX90DRAFT_383134</name>
</gene>
<reference evidence="3 4" key="1">
    <citation type="journal article" date="2022" name="G3 (Bethesda)">
        <title>Enemy or ally: a genomic approach to elucidate the lifestyle of Phyllosticta citrichinaensis.</title>
        <authorList>
            <person name="Buijs V.A."/>
            <person name="Groenewald J.Z."/>
            <person name="Haridas S."/>
            <person name="LaButti K.M."/>
            <person name="Lipzen A."/>
            <person name="Martin F.M."/>
            <person name="Barry K."/>
            <person name="Grigoriev I.V."/>
            <person name="Crous P.W."/>
            <person name="Seidl M.F."/>
        </authorList>
    </citation>
    <scope>NUCLEOTIDE SEQUENCE [LARGE SCALE GENOMIC DNA]</scope>
    <source>
        <strain evidence="3 4">CBS 129764</strain>
    </source>
</reference>
<name>A0ABR1XVG6_9PEZI</name>
<comment type="caution">
    <text evidence="3">The sequence shown here is derived from an EMBL/GenBank/DDBJ whole genome shotgun (WGS) entry which is preliminary data.</text>
</comment>
<feature type="domain" description="C2H2-type" evidence="2">
    <location>
        <begin position="152"/>
        <end position="181"/>
    </location>
</feature>
<sequence>MTFDNYYDDLECEGCYRVFNTYRGRFDHMKALDHFNTYCVDCDRNFMNGNNLEQAKTHVWQHLKSRIHRGSNINCPFCKRGFTTASGVSHHLETGSCSHAPNVNRESLHRMVRKRDPNGFITQKQLGWHDDDTSSPTVVGWQLNNAWNGDFYECYLCHRVFCAPNSLRQHLESPAHARKLYHCPNRRCGREFAGLAMLFNHLESESCNFVKFDAVQKNVGGILTGQRLISFA</sequence>
<evidence type="ECO:0000259" key="2">
    <source>
        <dbReference type="PROSITE" id="PS50157"/>
    </source>
</evidence>
<accession>A0ABR1XVG6</accession>
<dbReference type="PROSITE" id="PS00028">
    <property type="entry name" value="ZINC_FINGER_C2H2_1"/>
    <property type="match status" value="2"/>
</dbReference>
<dbReference type="SMART" id="SM00355">
    <property type="entry name" value="ZnF_C2H2"/>
    <property type="match status" value="4"/>
</dbReference>
<keyword evidence="1" id="KW-0479">Metal-binding</keyword>
<keyword evidence="1" id="KW-0862">Zinc</keyword>
<organism evidence="3 4">
    <name type="scientific">Phyllosticta citrichinensis</name>
    <dbReference type="NCBI Taxonomy" id="1130410"/>
    <lineage>
        <taxon>Eukaryota</taxon>
        <taxon>Fungi</taxon>
        <taxon>Dikarya</taxon>
        <taxon>Ascomycota</taxon>
        <taxon>Pezizomycotina</taxon>
        <taxon>Dothideomycetes</taxon>
        <taxon>Dothideomycetes incertae sedis</taxon>
        <taxon>Botryosphaeriales</taxon>
        <taxon>Phyllostictaceae</taxon>
        <taxon>Phyllosticta</taxon>
    </lineage>
</organism>
<dbReference type="InterPro" id="IPR013087">
    <property type="entry name" value="Znf_C2H2_type"/>
</dbReference>
<dbReference type="InterPro" id="IPR036236">
    <property type="entry name" value="Znf_C2H2_sf"/>
</dbReference>
<dbReference type="SUPFAM" id="SSF57667">
    <property type="entry name" value="beta-beta-alpha zinc fingers"/>
    <property type="match status" value="1"/>
</dbReference>
<evidence type="ECO:0000313" key="3">
    <source>
        <dbReference type="EMBL" id="KAK8169292.1"/>
    </source>
</evidence>
<dbReference type="Proteomes" id="UP001456524">
    <property type="component" value="Unassembled WGS sequence"/>
</dbReference>
<protein>
    <submittedName>
        <fullName evidence="3">Zinc finger protein</fullName>
    </submittedName>
</protein>